<evidence type="ECO:0000256" key="2">
    <source>
        <dbReference type="ARBA" id="ARBA00022491"/>
    </source>
</evidence>
<dbReference type="CDD" id="cd07153">
    <property type="entry name" value="Fur_like"/>
    <property type="match status" value="1"/>
</dbReference>
<dbReference type="Gene3D" id="3.30.1490.190">
    <property type="match status" value="1"/>
</dbReference>
<dbReference type="PANTHER" id="PTHR33202:SF7">
    <property type="entry name" value="FERRIC UPTAKE REGULATION PROTEIN"/>
    <property type="match status" value="1"/>
</dbReference>
<organism evidence="7 8">
    <name type="scientific">Coprobacter tertius</name>
    <dbReference type="NCBI Taxonomy" id="2944915"/>
    <lineage>
        <taxon>Bacteria</taxon>
        <taxon>Pseudomonadati</taxon>
        <taxon>Bacteroidota</taxon>
        <taxon>Bacteroidia</taxon>
        <taxon>Bacteroidales</taxon>
        <taxon>Barnesiellaceae</taxon>
        <taxon>Coprobacter</taxon>
    </lineage>
</organism>
<evidence type="ECO:0000313" key="7">
    <source>
        <dbReference type="EMBL" id="MCP9610902.1"/>
    </source>
</evidence>
<dbReference type="Gene3D" id="1.10.10.10">
    <property type="entry name" value="Winged helix-like DNA-binding domain superfamily/Winged helix DNA-binding domain"/>
    <property type="match status" value="1"/>
</dbReference>
<evidence type="ECO:0000256" key="5">
    <source>
        <dbReference type="ARBA" id="ARBA00023125"/>
    </source>
</evidence>
<protein>
    <submittedName>
        <fullName evidence="7">Transcriptional repressor</fullName>
    </submittedName>
</protein>
<comment type="similarity">
    <text evidence="1">Belongs to the Fur family.</text>
</comment>
<name>A0ABT1ME61_9BACT</name>
<evidence type="ECO:0000256" key="3">
    <source>
        <dbReference type="ARBA" id="ARBA00022833"/>
    </source>
</evidence>
<evidence type="ECO:0000256" key="6">
    <source>
        <dbReference type="ARBA" id="ARBA00023163"/>
    </source>
</evidence>
<dbReference type="InterPro" id="IPR036390">
    <property type="entry name" value="WH_DNA-bd_sf"/>
</dbReference>
<sequence length="137" mass="15919">MLPHTKIVELFRSRGIKVTPQRVAVYSALTGLKHPCPEDVIGKVKETFPAISTATIYNSLDFLVQKNLIRKVNTADNRMCFDWDMSEHYHIYCADSRKILDFRDEELTRMIREYIGKKCISGFELTDIQLQLVGYMK</sequence>
<keyword evidence="2" id="KW-0678">Repressor</keyword>
<keyword evidence="6" id="KW-0804">Transcription</keyword>
<keyword evidence="4" id="KW-0805">Transcription regulation</keyword>
<dbReference type="InterPro" id="IPR002481">
    <property type="entry name" value="FUR"/>
</dbReference>
<comment type="caution">
    <text evidence="7">The sequence shown here is derived from an EMBL/GenBank/DDBJ whole genome shotgun (WGS) entry which is preliminary data.</text>
</comment>
<dbReference type="EMBL" id="JANDHW010000002">
    <property type="protein sequence ID" value="MCP9610902.1"/>
    <property type="molecule type" value="Genomic_DNA"/>
</dbReference>
<dbReference type="RefSeq" id="WP_255025522.1">
    <property type="nucleotide sequence ID" value="NZ_JANDHW010000002.1"/>
</dbReference>
<evidence type="ECO:0000256" key="1">
    <source>
        <dbReference type="ARBA" id="ARBA00007957"/>
    </source>
</evidence>
<accession>A0ABT1ME61</accession>
<dbReference type="Pfam" id="PF01475">
    <property type="entry name" value="FUR"/>
    <property type="match status" value="1"/>
</dbReference>
<dbReference type="SUPFAM" id="SSF46785">
    <property type="entry name" value="Winged helix' DNA-binding domain"/>
    <property type="match status" value="1"/>
</dbReference>
<dbReference type="InterPro" id="IPR043135">
    <property type="entry name" value="Fur_C"/>
</dbReference>
<gene>
    <name evidence="7" type="ORF">NMU02_02195</name>
</gene>
<dbReference type="InterPro" id="IPR036388">
    <property type="entry name" value="WH-like_DNA-bd_sf"/>
</dbReference>
<reference evidence="7 8" key="1">
    <citation type="submission" date="2022-07" db="EMBL/GenBank/DDBJ databases">
        <title>Fecal culturing of patients with breast cancer.</title>
        <authorList>
            <person name="Teng N.M.Y."/>
            <person name="Kiu R."/>
            <person name="Evans R."/>
            <person name="Baker D.J."/>
            <person name="Zenner C."/>
            <person name="Robinson S.D."/>
            <person name="Hall L.J."/>
        </authorList>
    </citation>
    <scope>NUCLEOTIDE SEQUENCE [LARGE SCALE GENOMIC DNA]</scope>
    <source>
        <strain evidence="7 8">LH1063</strain>
    </source>
</reference>
<dbReference type="Proteomes" id="UP001205603">
    <property type="component" value="Unassembled WGS sequence"/>
</dbReference>
<evidence type="ECO:0000256" key="4">
    <source>
        <dbReference type="ARBA" id="ARBA00023015"/>
    </source>
</evidence>
<dbReference type="PANTHER" id="PTHR33202">
    <property type="entry name" value="ZINC UPTAKE REGULATION PROTEIN"/>
    <property type="match status" value="1"/>
</dbReference>
<keyword evidence="3" id="KW-0862">Zinc</keyword>
<proteinExistence type="inferred from homology"/>
<keyword evidence="5" id="KW-0238">DNA-binding</keyword>
<keyword evidence="8" id="KW-1185">Reference proteome</keyword>
<evidence type="ECO:0000313" key="8">
    <source>
        <dbReference type="Proteomes" id="UP001205603"/>
    </source>
</evidence>